<proteinExistence type="predicted"/>
<evidence type="ECO:0000313" key="2">
    <source>
        <dbReference type="Proteomes" id="UP000199515"/>
    </source>
</evidence>
<keyword evidence="2" id="KW-1185">Reference proteome</keyword>
<dbReference type="OrthoDB" id="3690688at2"/>
<sequence>MTSGRAGQAPEFERLLRTGPFADALREAIKARGLSLDRLREHLHARGVSITAATLSYWQSGRSRPERRDSVLGLRHLEQLLEVPPGSLIALLGPPRARGRWPGRADDGLPEIGRFWPDRGRIDAAVSDVDTRWDERLTRISQHDVVTVGPGREELAIRSRQVLRAEADGPDRWVVILHIDEHDRPLPALRSLRGCRPGRSVHRPEDGLLVVELLFEHPLARGETVLTEHTLVNRRPCPEATNYERKFRLPVREYVLEIRFSPKAVPVRCRRYSEVDGHPAESAEVVPGNGSVHGVALNFGPGRYGFDWKWDE</sequence>
<name>A0A1H2UN26_9PSEU</name>
<dbReference type="EMBL" id="FNON01000001">
    <property type="protein sequence ID" value="SDW57556.1"/>
    <property type="molecule type" value="Genomic_DNA"/>
</dbReference>
<dbReference type="InterPro" id="IPR001387">
    <property type="entry name" value="Cro/C1-type_HTH"/>
</dbReference>
<accession>A0A1H2UN26</accession>
<reference evidence="1 2" key="1">
    <citation type="submission" date="2016-10" db="EMBL/GenBank/DDBJ databases">
        <authorList>
            <person name="de Groot N.N."/>
        </authorList>
    </citation>
    <scope>NUCLEOTIDE SEQUENCE [LARGE SCALE GENOMIC DNA]</scope>
    <source>
        <strain evidence="1 2">CPCC 202699</strain>
    </source>
</reference>
<dbReference type="RefSeq" id="WP_091286955.1">
    <property type="nucleotide sequence ID" value="NZ_FNON01000001.1"/>
</dbReference>
<organism evidence="1 2">
    <name type="scientific">Amycolatopsis xylanica</name>
    <dbReference type="NCBI Taxonomy" id="589385"/>
    <lineage>
        <taxon>Bacteria</taxon>
        <taxon>Bacillati</taxon>
        <taxon>Actinomycetota</taxon>
        <taxon>Actinomycetes</taxon>
        <taxon>Pseudonocardiales</taxon>
        <taxon>Pseudonocardiaceae</taxon>
        <taxon>Amycolatopsis</taxon>
    </lineage>
</organism>
<dbReference type="AlphaFoldDB" id="A0A1H2UN26"/>
<evidence type="ECO:0000313" key="1">
    <source>
        <dbReference type="EMBL" id="SDW57556.1"/>
    </source>
</evidence>
<dbReference type="CDD" id="cd00093">
    <property type="entry name" value="HTH_XRE"/>
    <property type="match status" value="1"/>
</dbReference>
<gene>
    <name evidence="1" type="ORF">SAMN05421504_101942</name>
</gene>
<dbReference type="STRING" id="589385.SAMN05421504_101942"/>
<dbReference type="Proteomes" id="UP000199515">
    <property type="component" value="Unassembled WGS sequence"/>
</dbReference>
<protein>
    <submittedName>
        <fullName evidence="1">Uncharacterized protein</fullName>
    </submittedName>
</protein>